<sequence length="424" mass="48218">MASSKTAMTVLLVLGGIFLFGFTLIPSGRPVSADGTAAAPAGYTFDRTISRPVLENYLSRAITMQDFLTDEDDFEDNLRMLKNIHAKFIGRSICQWAGEDQLLHNFEVEKKLIPRAHAADPEMILEACIFEIVTSRVDEVPVPSWVFTAFGLPAEKRNFRYADMLFPDGRFKDHWKKDASVPDVSREETKLWFYFLAASYIDMGIEAIHFGQVELMDQNDPNLDNYEQVFRMIRAYAAKHARRHLVLCDAHVPGGGLIRNGKLLLDFHAFPLRIKETPDSPQQAILQAGFSDGIYNRSKGGLTYSGWKCDHLPYLVEFDNYGVSKHPGEAHASKGGFLWIWGYDEITWFAQQPKKYRSYWLHYAWSWVRKTDPAGFLEMPGSRVMTSPLDHKRWYHANPPGNAIPDGYGDAETIRAIWAGDPVR</sequence>
<evidence type="ECO:0000313" key="2">
    <source>
        <dbReference type="Proteomes" id="UP001501207"/>
    </source>
</evidence>
<evidence type="ECO:0000313" key="1">
    <source>
        <dbReference type="EMBL" id="GAA4305368.1"/>
    </source>
</evidence>
<dbReference type="RefSeq" id="WP_344976598.1">
    <property type="nucleotide sequence ID" value="NZ_BAABFN010000002.1"/>
</dbReference>
<comment type="caution">
    <text evidence="1">The sequence shown here is derived from an EMBL/GenBank/DDBJ whole genome shotgun (WGS) entry which is preliminary data.</text>
</comment>
<reference evidence="2" key="1">
    <citation type="journal article" date="2019" name="Int. J. Syst. Evol. Microbiol.">
        <title>The Global Catalogue of Microorganisms (GCM) 10K type strain sequencing project: providing services to taxonomists for standard genome sequencing and annotation.</title>
        <authorList>
            <consortium name="The Broad Institute Genomics Platform"/>
            <consortium name="The Broad Institute Genome Sequencing Center for Infectious Disease"/>
            <person name="Wu L."/>
            <person name="Ma J."/>
        </authorList>
    </citation>
    <scope>NUCLEOTIDE SEQUENCE [LARGE SCALE GENOMIC DNA]</scope>
    <source>
        <strain evidence="2">JCM 17664</strain>
    </source>
</reference>
<protein>
    <submittedName>
        <fullName evidence="1">Uncharacterized protein</fullName>
    </submittedName>
</protein>
<name>A0ABP8FJP0_9BACT</name>
<dbReference type="Proteomes" id="UP001501207">
    <property type="component" value="Unassembled WGS sequence"/>
</dbReference>
<proteinExistence type="predicted"/>
<organism evidence="1 2">
    <name type="scientific">Compostibacter hankyongensis</name>
    <dbReference type="NCBI Taxonomy" id="1007089"/>
    <lineage>
        <taxon>Bacteria</taxon>
        <taxon>Pseudomonadati</taxon>
        <taxon>Bacteroidota</taxon>
        <taxon>Chitinophagia</taxon>
        <taxon>Chitinophagales</taxon>
        <taxon>Chitinophagaceae</taxon>
        <taxon>Compostibacter</taxon>
    </lineage>
</organism>
<gene>
    <name evidence="1" type="ORF">GCM10023143_10590</name>
</gene>
<keyword evidence="2" id="KW-1185">Reference proteome</keyword>
<dbReference type="EMBL" id="BAABFN010000002">
    <property type="protein sequence ID" value="GAA4305368.1"/>
    <property type="molecule type" value="Genomic_DNA"/>
</dbReference>
<accession>A0ABP8FJP0</accession>